<dbReference type="Pfam" id="PF00849">
    <property type="entry name" value="PseudoU_synth_2"/>
    <property type="match status" value="1"/>
</dbReference>
<evidence type="ECO:0000256" key="2">
    <source>
        <dbReference type="ARBA" id="ARBA00010876"/>
    </source>
</evidence>
<dbReference type="RefSeq" id="WP_062408820.1">
    <property type="nucleotide sequence ID" value="NZ_CP013652.1"/>
</dbReference>
<evidence type="ECO:0000256" key="4">
    <source>
        <dbReference type="ARBA" id="ARBA00031870"/>
    </source>
</evidence>
<name>A0A0U2W241_9BACL</name>
<keyword evidence="3" id="KW-0413">Isomerase</keyword>
<dbReference type="KEGG" id="pnp:IJ22_22380"/>
<keyword evidence="8" id="KW-1185">Reference proteome</keyword>
<dbReference type="AlphaFoldDB" id="A0A0U2W241"/>
<evidence type="ECO:0000256" key="1">
    <source>
        <dbReference type="ARBA" id="ARBA00000073"/>
    </source>
</evidence>
<dbReference type="GO" id="GO:0006396">
    <property type="term" value="P:RNA processing"/>
    <property type="evidence" value="ECO:0007669"/>
    <property type="project" value="UniProtKB-ARBA"/>
</dbReference>
<proteinExistence type="inferred from homology"/>
<gene>
    <name evidence="7" type="ORF">IJ22_22380</name>
</gene>
<evidence type="ECO:0000313" key="7">
    <source>
        <dbReference type="EMBL" id="ALS22612.1"/>
    </source>
</evidence>
<dbReference type="PANTHER" id="PTHR21600:SF83">
    <property type="entry name" value="PSEUDOURIDYLATE SYNTHASE RPUSD4, MITOCHONDRIAL"/>
    <property type="match status" value="1"/>
</dbReference>
<comment type="catalytic activity">
    <reaction evidence="1">
        <text>a uridine in RNA = a pseudouridine in RNA</text>
        <dbReference type="Rhea" id="RHEA:48348"/>
        <dbReference type="Rhea" id="RHEA-COMP:12068"/>
        <dbReference type="Rhea" id="RHEA-COMP:12069"/>
        <dbReference type="ChEBI" id="CHEBI:65314"/>
        <dbReference type="ChEBI" id="CHEBI:65315"/>
    </reaction>
</comment>
<dbReference type="PANTHER" id="PTHR21600">
    <property type="entry name" value="MITOCHONDRIAL RNA PSEUDOURIDINE SYNTHASE"/>
    <property type="match status" value="1"/>
</dbReference>
<dbReference type="OrthoDB" id="9773999at2"/>
<dbReference type="STRING" id="162209.IJ22_22380"/>
<dbReference type="EMBL" id="CP013652">
    <property type="protein sequence ID" value="ALS22612.1"/>
    <property type="molecule type" value="Genomic_DNA"/>
</dbReference>
<dbReference type="InterPro" id="IPR050188">
    <property type="entry name" value="RluA_PseudoU_synthase"/>
</dbReference>
<evidence type="ECO:0000259" key="6">
    <source>
        <dbReference type="Pfam" id="PF00849"/>
    </source>
</evidence>
<dbReference type="Proteomes" id="UP000061660">
    <property type="component" value="Chromosome"/>
</dbReference>
<dbReference type="GO" id="GO:0003723">
    <property type="term" value="F:RNA binding"/>
    <property type="evidence" value="ECO:0007669"/>
    <property type="project" value="InterPro"/>
</dbReference>
<dbReference type="InterPro" id="IPR006145">
    <property type="entry name" value="PsdUridine_synth_RsuA/RluA"/>
</dbReference>
<dbReference type="Gene3D" id="3.30.2350.10">
    <property type="entry name" value="Pseudouridine synthase"/>
    <property type="match status" value="1"/>
</dbReference>
<comment type="similarity">
    <text evidence="2">Belongs to the pseudouridine synthase RluA family.</text>
</comment>
<dbReference type="GO" id="GO:0140098">
    <property type="term" value="F:catalytic activity, acting on RNA"/>
    <property type="evidence" value="ECO:0007669"/>
    <property type="project" value="UniProtKB-ARBA"/>
</dbReference>
<dbReference type="CDD" id="cd02869">
    <property type="entry name" value="PseudoU_synth_RluA_like"/>
    <property type="match status" value="1"/>
</dbReference>
<evidence type="ECO:0000256" key="3">
    <source>
        <dbReference type="ARBA" id="ARBA00023235"/>
    </source>
</evidence>
<dbReference type="PATRIC" id="fig|162209.4.peg.2383"/>
<organism evidence="7 8">
    <name type="scientific">Paenibacillus naphthalenovorans</name>
    <dbReference type="NCBI Taxonomy" id="162209"/>
    <lineage>
        <taxon>Bacteria</taxon>
        <taxon>Bacillati</taxon>
        <taxon>Bacillota</taxon>
        <taxon>Bacilli</taxon>
        <taxon>Bacillales</taxon>
        <taxon>Paenibacillaceae</taxon>
        <taxon>Paenibacillus</taxon>
    </lineage>
</organism>
<accession>A0A0U2W241</accession>
<dbReference type="GO" id="GO:0009982">
    <property type="term" value="F:pseudouridine synthase activity"/>
    <property type="evidence" value="ECO:0007669"/>
    <property type="project" value="InterPro"/>
</dbReference>
<protein>
    <recommendedName>
        <fullName evidence="4">RNA pseudouridylate synthase</fullName>
    </recommendedName>
    <alternativeName>
        <fullName evidence="5">RNA-uridine isomerase</fullName>
    </alternativeName>
</protein>
<evidence type="ECO:0000256" key="5">
    <source>
        <dbReference type="ARBA" id="ARBA00033164"/>
    </source>
</evidence>
<reference evidence="7 8" key="2">
    <citation type="journal article" date="2016" name="Genome Announc.">
        <title>Complete Genome Sequences of Two Interactive Moderate Thermophiles, Paenibacillus napthalenovorans 32O-Y and Paenibacillus sp. 32O-W.</title>
        <authorList>
            <person name="Butler R.R.III."/>
            <person name="Wang J."/>
            <person name="Stark B.C."/>
            <person name="Pombert J.F."/>
        </authorList>
    </citation>
    <scope>NUCLEOTIDE SEQUENCE [LARGE SCALE GENOMIC DNA]</scope>
    <source>
        <strain evidence="7 8">32O-Y</strain>
    </source>
</reference>
<feature type="domain" description="Pseudouridine synthase RsuA/RluA-like" evidence="6">
    <location>
        <begin position="16"/>
        <end position="171"/>
    </location>
</feature>
<dbReference type="InterPro" id="IPR020103">
    <property type="entry name" value="PsdUridine_synth_cat_dom_sf"/>
</dbReference>
<evidence type="ECO:0000313" key="8">
    <source>
        <dbReference type="Proteomes" id="UP000061660"/>
    </source>
</evidence>
<dbReference type="SUPFAM" id="SSF55120">
    <property type="entry name" value="Pseudouridine synthase"/>
    <property type="match status" value="1"/>
</dbReference>
<dbReference type="GO" id="GO:0001522">
    <property type="term" value="P:pseudouridine synthesis"/>
    <property type="evidence" value="ECO:0007669"/>
    <property type="project" value="InterPro"/>
</dbReference>
<reference evidence="8" key="1">
    <citation type="submission" date="2015-12" db="EMBL/GenBank/DDBJ databases">
        <title>Complete genome sequences of two moderately thermophilic Paenibacillus species.</title>
        <authorList>
            <person name="Butler R.III."/>
            <person name="Wang J."/>
            <person name="Stark B.C."/>
            <person name="Pombert J.-F."/>
        </authorList>
    </citation>
    <scope>NUCLEOTIDE SEQUENCE [LARGE SCALE GENOMIC DNA]</scope>
    <source>
        <strain evidence="8">32O-Y</strain>
    </source>
</reference>
<sequence>MSGASHPLQVLYEDNHVIVVIKPPNVPTQEDDSGDPDMLTLIKADLKQRYQKPGNVYLGLVHRLDRPVGGVMVFAKTSKAASRLSDAVRTRSIRKVYTAVVHGRPLPPQGTLRHHLLKDTKTNTVSVVPQTKPGAKDAILDYRVLDHQDGLSLVQVELQTGRPHQIRVQFAEIGCPLAGDQRYGGRFARPGQQIALWSTMLSFEHPVTKESLSFSSRPPGTYPWSLWDY</sequence>